<keyword evidence="2" id="KW-1185">Reference proteome</keyword>
<dbReference type="RefSeq" id="WP_259543450.1">
    <property type="nucleotide sequence ID" value="NZ_JANLCJ010000437.1"/>
</dbReference>
<evidence type="ECO:0000313" key="1">
    <source>
        <dbReference type="EMBL" id="MCS5737129.1"/>
    </source>
</evidence>
<accession>A0ABT2HB14</accession>
<name>A0ABT2HB14_9MICO</name>
<proteinExistence type="predicted"/>
<comment type="caution">
    <text evidence="1">The sequence shown here is derived from an EMBL/GenBank/DDBJ whole genome shotgun (WGS) entry which is preliminary data.</text>
</comment>
<sequence length="35" mass="4067">MNAEFKFDLDPATTKDNRLGTKEFFTEEDNGLDKE</sequence>
<gene>
    <name evidence="1" type="ORF">N1032_25715</name>
</gene>
<protein>
    <submittedName>
        <fullName evidence="1">Phage N-6-adenine-methyltransferase</fullName>
    </submittedName>
</protein>
<reference evidence="1" key="1">
    <citation type="submission" date="2022-08" db="EMBL/GenBank/DDBJ databases">
        <authorList>
            <person name="Deng Y."/>
            <person name="Han X.-F."/>
            <person name="Zhang Y.-Q."/>
        </authorList>
    </citation>
    <scope>NUCLEOTIDE SEQUENCE</scope>
    <source>
        <strain evidence="1">CPCC 203386</strain>
    </source>
</reference>
<dbReference type="Proteomes" id="UP001165586">
    <property type="component" value="Unassembled WGS sequence"/>
</dbReference>
<dbReference type="EMBL" id="JANLCJ010000437">
    <property type="protein sequence ID" value="MCS5737129.1"/>
    <property type="molecule type" value="Genomic_DNA"/>
</dbReference>
<organism evidence="1 2">
    <name type="scientific">Herbiconiux daphne</name>
    <dbReference type="NCBI Taxonomy" id="2970914"/>
    <lineage>
        <taxon>Bacteria</taxon>
        <taxon>Bacillati</taxon>
        <taxon>Actinomycetota</taxon>
        <taxon>Actinomycetes</taxon>
        <taxon>Micrococcales</taxon>
        <taxon>Microbacteriaceae</taxon>
        <taxon>Herbiconiux</taxon>
    </lineage>
</organism>
<evidence type="ECO:0000313" key="2">
    <source>
        <dbReference type="Proteomes" id="UP001165586"/>
    </source>
</evidence>